<gene>
    <name evidence="2" type="ORF">GCM10023191_099050</name>
</gene>
<name>A0ABP8R9C6_9ACTN</name>
<organism evidence="2 3">
    <name type="scientific">Actinoallomurus oryzae</name>
    <dbReference type="NCBI Taxonomy" id="502180"/>
    <lineage>
        <taxon>Bacteria</taxon>
        <taxon>Bacillati</taxon>
        <taxon>Actinomycetota</taxon>
        <taxon>Actinomycetes</taxon>
        <taxon>Streptosporangiales</taxon>
        <taxon>Thermomonosporaceae</taxon>
        <taxon>Actinoallomurus</taxon>
    </lineage>
</organism>
<keyword evidence="3" id="KW-1185">Reference proteome</keyword>
<dbReference type="RefSeq" id="WP_345475617.1">
    <property type="nucleotide sequence ID" value="NZ_BAABHF010000068.1"/>
</dbReference>
<comment type="caution">
    <text evidence="2">The sequence shown here is derived from an EMBL/GenBank/DDBJ whole genome shotgun (WGS) entry which is preliminary data.</text>
</comment>
<dbReference type="InterPro" id="IPR046036">
    <property type="entry name" value="DUF5994"/>
</dbReference>
<proteinExistence type="predicted"/>
<feature type="compositionally biased region" description="Basic and acidic residues" evidence="1">
    <location>
        <begin position="194"/>
        <end position="212"/>
    </location>
</feature>
<reference evidence="3" key="1">
    <citation type="journal article" date="2019" name="Int. J. Syst. Evol. Microbiol.">
        <title>The Global Catalogue of Microorganisms (GCM) 10K type strain sequencing project: providing services to taxonomists for standard genome sequencing and annotation.</title>
        <authorList>
            <consortium name="The Broad Institute Genomics Platform"/>
            <consortium name="The Broad Institute Genome Sequencing Center for Infectious Disease"/>
            <person name="Wu L."/>
            <person name="Ma J."/>
        </authorList>
    </citation>
    <scope>NUCLEOTIDE SEQUENCE [LARGE SCALE GENOMIC DNA]</scope>
    <source>
        <strain evidence="3">JCM 17933</strain>
    </source>
</reference>
<feature type="compositionally biased region" description="Basic and acidic residues" evidence="1">
    <location>
        <begin position="1"/>
        <end position="16"/>
    </location>
</feature>
<evidence type="ECO:0000256" key="1">
    <source>
        <dbReference type="SAM" id="MobiDB-lite"/>
    </source>
</evidence>
<protein>
    <submittedName>
        <fullName evidence="2">Uncharacterized protein</fullName>
    </submittedName>
</protein>
<feature type="region of interest" description="Disordered" evidence="1">
    <location>
        <begin position="162"/>
        <end position="238"/>
    </location>
</feature>
<dbReference type="EMBL" id="BAABHF010000068">
    <property type="protein sequence ID" value="GAA4521115.1"/>
    <property type="molecule type" value="Genomic_DNA"/>
</dbReference>
<sequence>MEAEDRADTMAPRADDQIDALSPDIPQSSNLRLDPALGRLGILGGGWWPRSRNARIELPILISSLNGRIGSVLRLGVDARDWDDIPRRIIVGGHVVRVGWFADLNHKIIVTRGPQDHVFLLVVPPHASPTAAKSALAMASIGKHSGAPEEILIASGIQHDGKANPLRATSADHHPCEPTPHTAASDAVLPVSEDTPRDETSQIDRRLDDGETSRTPQHNAGADPTADQDGPPRSRATF</sequence>
<evidence type="ECO:0000313" key="2">
    <source>
        <dbReference type="EMBL" id="GAA4521115.1"/>
    </source>
</evidence>
<feature type="region of interest" description="Disordered" evidence="1">
    <location>
        <begin position="1"/>
        <end position="23"/>
    </location>
</feature>
<dbReference type="Pfam" id="PF19457">
    <property type="entry name" value="DUF5994"/>
    <property type="match status" value="1"/>
</dbReference>
<accession>A0ABP8R9C6</accession>
<dbReference type="Proteomes" id="UP001500503">
    <property type="component" value="Unassembled WGS sequence"/>
</dbReference>
<evidence type="ECO:0000313" key="3">
    <source>
        <dbReference type="Proteomes" id="UP001500503"/>
    </source>
</evidence>